<dbReference type="RefSeq" id="WP_176974488.1">
    <property type="nucleotide sequence ID" value="NZ_JABZEO010000001.1"/>
</dbReference>
<name>A0A850R5J1_9GAMM</name>
<organism evidence="1 2">
    <name type="scientific">Allochromatium humboldtianum</name>
    <dbReference type="NCBI Taxonomy" id="504901"/>
    <lineage>
        <taxon>Bacteria</taxon>
        <taxon>Pseudomonadati</taxon>
        <taxon>Pseudomonadota</taxon>
        <taxon>Gammaproteobacteria</taxon>
        <taxon>Chromatiales</taxon>
        <taxon>Chromatiaceae</taxon>
        <taxon>Allochromatium</taxon>
    </lineage>
</organism>
<proteinExistence type="predicted"/>
<evidence type="ECO:0000313" key="1">
    <source>
        <dbReference type="EMBL" id="NVZ07676.1"/>
    </source>
</evidence>
<comment type="caution">
    <text evidence="1">The sequence shown here is derived from an EMBL/GenBank/DDBJ whole genome shotgun (WGS) entry which is preliminary data.</text>
</comment>
<dbReference type="Proteomes" id="UP000592294">
    <property type="component" value="Unassembled WGS sequence"/>
</dbReference>
<gene>
    <name evidence="1" type="ORF">HW932_00190</name>
</gene>
<keyword evidence="2" id="KW-1185">Reference proteome</keyword>
<sequence length="87" mass="9970">MTINPTTSSLGLTDFAHFPDFARECERNKIATKAQLQWWLRYRRENGLLASGAVVEKKINPSSKRPMLLIVRPRFIEWLTNSHTAAA</sequence>
<reference evidence="1 2" key="1">
    <citation type="submission" date="2020-06" db="EMBL/GenBank/DDBJ databases">
        <title>Whole-genome sequence of Allochromatium humboldtianum DSM 21881, type strain.</title>
        <authorList>
            <person name="Kyndt J.A."/>
            <person name="Meyer T.E."/>
        </authorList>
    </citation>
    <scope>NUCLEOTIDE SEQUENCE [LARGE SCALE GENOMIC DNA]</scope>
    <source>
        <strain evidence="1 2">DSM 21881</strain>
    </source>
</reference>
<accession>A0A850R5J1</accession>
<evidence type="ECO:0000313" key="2">
    <source>
        <dbReference type="Proteomes" id="UP000592294"/>
    </source>
</evidence>
<dbReference type="AlphaFoldDB" id="A0A850R5J1"/>
<dbReference type="EMBL" id="JABZEO010000001">
    <property type="protein sequence ID" value="NVZ07676.1"/>
    <property type="molecule type" value="Genomic_DNA"/>
</dbReference>
<protein>
    <submittedName>
        <fullName evidence="1">Uncharacterized protein</fullName>
    </submittedName>
</protein>